<dbReference type="Pfam" id="PF12625">
    <property type="entry name" value="Arabinose_bd"/>
    <property type="match status" value="1"/>
</dbReference>
<dbReference type="InterPro" id="IPR009057">
    <property type="entry name" value="Homeodomain-like_sf"/>
</dbReference>
<reference evidence="5 6" key="1">
    <citation type="submission" date="2020-03" db="EMBL/GenBank/DDBJ databases">
        <authorList>
            <person name="Zhu W."/>
        </authorList>
    </citation>
    <scope>NUCLEOTIDE SEQUENCE [LARGE SCALE GENOMIC DNA]</scope>
    <source>
        <strain evidence="5 6">323-1</strain>
    </source>
</reference>
<organism evidence="5 6">
    <name type="scientific">Acinetobacter shaoyimingii</name>
    <dbReference type="NCBI Taxonomy" id="2715164"/>
    <lineage>
        <taxon>Bacteria</taxon>
        <taxon>Pseudomonadati</taxon>
        <taxon>Pseudomonadota</taxon>
        <taxon>Gammaproteobacteria</taxon>
        <taxon>Moraxellales</taxon>
        <taxon>Moraxellaceae</taxon>
        <taxon>Acinetobacter</taxon>
    </lineage>
</organism>
<accession>A0A6G8RT70</accession>
<dbReference type="PANTHER" id="PTHR47894:SF1">
    <property type="entry name" value="HTH-TYPE TRANSCRIPTIONAL REGULATOR VQSM"/>
    <property type="match status" value="1"/>
</dbReference>
<dbReference type="EMBL" id="CP049801">
    <property type="protein sequence ID" value="QIO05132.1"/>
    <property type="molecule type" value="Genomic_DNA"/>
</dbReference>
<dbReference type="SUPFAM" id="SSF46689">
    <property type="entry name" value="Homeodomain-like"/>
    <property type="match status" value="1"/>
</dbReference>
<keyword evidence="1" id="KW-0805">Transcription regulation</keyword>
<dbReference type="AlphaFoldDB" id="A0A6G8RT70"/>
<dbReference type="Gene3D" id="1.10.10.60">
    <property type="entry name" value="Homeodomain-like"/>
    <property type="match status" value="1"/>
</dbReference>
<keyword evidence="3" id="KW-0804">Transcription</keyword>
<dbReference type="SMART" id="SM00342">
    <property type="entry name" value="HTH_ARAC"/>
    <property type="match status" value="1"/>
</dbReference>
<dbReference type="Pfam" id="PF12833">
    <property type="entry name" value="HTH_18"/>
    <property type="match status" value="1"/>
</dbReference>
<name>A0A6G8RT70_9GAMM</name>
<dbReference type="InterPro" id="IPR032687">
    <property type="entry name" value="AraC-type_N"/>
</dbReference>
<evidence type="ECO:0000313" key="6">
    <source>
        <dbReference type="Proteomes" id="UP000502297"/>
    </source>
</evidence>
<feature type="domain" description="HTH araC/xylS-type" evidence="4">
    <location>
        <begin position="240"/>
        <end position="339"/>
    </location>
</feature>
<sequence length="348" mass="40204">MKELQIPNGYFHLWRNYLAEQGVNGLEIKQIQPYKKQIENILDAPIAQQSSYPLFWNIIEITQKQLDKPQLIFEMAKGVKPEHFGVLGYMATRSTSFAEALSYILKFSRLVIDGDEIIPMQMHQEQQNIILSWPYIDDDFNLINELTNALMIELGRKIVPLDNFPLRRVGFAHSAQMAQFHYQKFYACEVVFDQPDYTLVMSTESLNIQIQQADPSLLQLLIQQAEEAIASKPNHENMARQLHLIIAEYLKIQQQAPKIEDIAKELHVSVRTLQRQLKDLGSSFKQILEAERMKHCEKLLAQQMSLTDIALQLGYSDQSALARAFKAHTGQTLLQMKYQLKEDKNQSL</sequence>
<evidence type="ECO:0000313" key="5">
    <source>
        <dbReference type="EMBL" id="QIO05132.1"/>
    </source>
</evidence>
<dbReference type="GO" id="GO:0005829">
    <property type="term" value="C:cytosol"/>
    <property type="evidence" value="ECO:0007669"/>
    <property type="project" value="TreeGrafter"/>
</dbReference>
<evidence type="ECO:0000256" key="2">
    <source>
        <dbReference type="ARBA" id="ARBA00023125"/>
    </source>
</evidence>
<proteinExistence type="predicted"/>
<evidence type="ECO:0000256" key="1">
    <source>
        <dbReference type="ARBA" id="ARBA00023015"/>
    </source>
</evidence>
<evidence type="ECO:0000256" key="3">
    <source>
        <dbReference type="ARBA" id="ARBA00023163"/>
    </source>
</evidence>
<keyword evidence="6" id="KW-1185">Reference proteome</keyword>
<dbReference type="Proteomes" id="UP000502297">
    <property type="component" value="Chromosome"/>
</dbReference>
<dbReference type="PANTHER" id="PTHR47894">
    <property type="entry name" value="HTH-TYPE TRANSCRIPTIONAL REGULATOR GADX"/>
    <property type="match status" value="1"/>
</dbReference>
<evidence type="ECO:0000259" key="4">
    <source>
        <dbReference type="PROSITE" id="PS01124"/>
    </source>
</evidence>
<dbReference type="InterPro" id="IPR018060">
    <property type="entry name" value="HTH_AraC"/>
</dbReference>
<dbReference type="KEGG" id="asha:G8E00_03675"/>
<keyword evidence="2" id="KW-0238">DNA-binding</keyword>
<dbReference type="GO" id="GO:0000976">
    <property type="term" value="F:transcription cis-regulatory region binding"/>
    <property type="evidence" value="ECO:0007669"/>
    <property type="project" value="TreeGrafter"/>
</dbReference>
<gene>
    <name evidence="5" type="ORF">G8E00_03675</name>
</gene>
<dbReference type="GO" id="GO:0003700">
    <property type="term" value="F:DNA-binding transcription factor activity"/>
    <property type="evidence" value="ECO:0007669"/>
    <property type="project" value="InterPro"/>
</dbReference>
<protein>
    <submittedName>
        <fullName evidence="5">AraC family transcriptional regulator</fullName>
    </submittedName>
</protein>
<dbReference type="RefSeq" id="WP_166222022.1">
    <property type="nucleotide sequence ID" value="NZ_CP049801.1"/>
</dbReference>
<dbReference type="PROSITE" id="PS01124">
    <property type="entry name" value="HTH_ARAC_FAMILY_2"/>
    <property type="match status" value="1"/>
</dbReference>